<dbReference type="Gene3D" id="2.60.120.260">
    <property type="entry name" value="Galactose-binding domain-like"/>
    <property type="match status" value="1"/>
</dbReference>
<evidence type="ECO:0000259" key="2">
    <source>
        <dbReference type="Pfam" id="PF22666"/>
    </source>
</evidence>
<feature type="domain" description="Beta-mannosidase-like galactose-binding" evidence="2">
    <location>
        <begin position="787"/>
        <end position="870"/>
    </location>
</feature>
<reference evidence="3 4" key="1">
    <citation type="journal article" date="2018" name="Syst. Appl. Microbiol.">
        <title>Ereboglobus luteus gen. nov. sp. nov. from cockroach guts, and new insights into the oxygen relationship of the genera Opitutus and Didymococcus (Verrucomicrobia: Opitutaceae).</title>
        <authorList>
            <person name="Tegtmeier D."/>
            <person name="Belitz A."/>
            <person name="Radek R."/>
            <person name="Heimerl T."/>
            <person name="Brune A."/>
        </authorList>
    </citation>
    <scope>NUCLEOTIDE SEQUENCE [LARGE SCALE GENOMIC DNA]</scope>
    <source>
        <strain evidence="3 4">Ho45</strain>
    </source>
</reference>
<dbReference type="Pfam" id="PF22666">
    <property type="entry name" value="Glyco_hydro_2_N2"/>
    <property type="match status" value="1"/>
</dbReference>
<dbReference type="KEGG" id="elut:CKA38_11130"/>
<dbReference type="NCBIfam" id="NF045579">
    <property type="entry name" value="rhamnoside_JR"/>
    <property type="match status" value="1"/>
</dbReference>
<dbReference type="Pfam" id="PF17132">
    <property type="entry name" value="Glyco_hydro_106"/>
    <property type="match status" value="2"/>
</dbReference>
<dbReference type="Proteomes" id="UP000244896">
    <property type="component" value="Chromosome"/>
</dbReference>
<protein>
    <recommendedName>
        <fullName evidence="2">Beta-mannosidase-like galactose-binding domain-containing protein</fullName>
    </recommendedName>
</protein>
<proteinExistence type="predicted"/>
<dbReference type="SUPFAM" id="SSF49785">
    <property type="entry name" value="Galactose-binding domain-like"/>
    <property type="match status" value="1"/>
</dbReference>
<dbReference type="AlphaFoldDB" id="A0A2U8E4I4"/>
<accession>A0A2U8E4I4</accession>
<organism evidence="3 4">
    <name type="scientific">Ereboglobus luteus</name>
    <dbReference type="NCBI Taxonomy" id="1796921"/>
    <lineage>
        <taxon>Bacteria</taxon>
        <taxon>Pseudomonadati</taxon>
        <taxon>Verrucomicrobiota</taxon>
        <taxon>Opitutia</taxon>
        <taxon>Opitutales</taxon>
        <taxon>Opitutaceae</taxon>
        <taxon>Ereboglobus</taxon>
    </lineage>
</organism>
<sequence length="908" mass="101197">MSPLYSSLGIGGFFAMIPAMRIRITLFIIALVALVSGGFGLQSAVNAQVAWPEVTREAKPWTRWWWLGNAVDEQNLSRELKLFAEAGLGGVEITPIYGAKGYEERFIPFLSERYIEVLGHTINEANKLGLSVDMATGTGWPFGGPQVRDEDAELKIAFDAERKFAPVPTNFRVKRAAPGGEGLVINPYSADALARYLAPISDALAKLPEGARVHGQLHDSFQYKANWANELPAAFEKMHGYKLADHSALLSTRGAGISALSPGDADKLARIKSDYRETLASLHMDFVREWVKWTHGVGGIAREQAHGAPANLIDLYALADIPETEIYGSSVFPIPYYRNSDATGRRESPHPLVNRFASSAAHLVGKNLVSAETFTWTREHFHGSPAALKPELDQLFLTGVNHVFYHGAAYSPADVPWPGWLFYASTQYNPRNPLWPAFTAFNTYITRVQSFLQMGRHDNDMLIYWPVHDLWHRAAGWNRNFGVHGRGWMLDSPTEEIARVLVAQGRQFDFVSDDQLQKAVADKTRRALVTESGAAYKQLVVPPVTHMPVETFAAIIRLVEAGAQVTFMKDIPRDVPGFARVEERRARLSQMQFGFPSSFNPRAPLTPVRTMRGTFHVMSMEALEKMPAPFANQGLGMVRRKYDGGEIYFLTNLTGKAFDDMVTLKLGRLPSPSEAENEVATIHDPRTGTIGMADLHRVSGKIPRTEIRLQLAPGESLIVKVARDGARTRLWKYAKPAGIPVTISDDLEWRVTFTEGAPAIPPAYVTRELKSWPEQGGEAGRYAGTARYETTFTLPEGAKYDEWQLDLGDVREVARVFVNGNEVDYLWCLPFRTRVGKHLKPGENTLAIEVTNLAANRIRDMDVRGEQWKNFHEINFVNVHYKPLDASKWPLQPSGLLGPVTLTPLKLE</sequence>
<gene>
    <name evidence="3" type="ORF">CKA38_11130</name>
</gene>
<evidence type="ECO:0000313" key="4">
    <source>
        <dbReference type="Proteomes" id="UP000244896"/>
    </source>
</evidence>
<keyword evidence="4" id="KW-1185">Reference proteome</keyword>
<dbReference type="GO" id="GO:0004553">
    <property type="term" value="F:hydrolase activity, hydrolyzing O-glycosyl compounds"/>
    <property type="evidence" value="ECO:0007669"/>
    <property type="project" value="UniProtKB-ARBA"/>
</dbReference>
<evidence type="ECO:0000313" key="3">
    <source>
        <dbReference type="EMBL" id="AWI09730.1"/>
    </source>
</evidence>
<dbReference type="OrthoDB" id="174162at2"/>
<keyword evidence="1" id="KW-0378">Hydrolase</keyword>
<dbReference type="EMBL" id="CP023004">
    <property type="protein sequence ID" value="AWI09730.1"/>
    <property type="molecule type" value="Genomic_DNA"/>
</dbReference>
<dbReference type="PANTHER" id="PTHR36848:SF2">
    <property type="entry name" value="SECRETED PROTEIN"/>
    <property type="match status" value="1"/>
</dbReference>
<evidence type="ECO:0000256" key="1">
    <source>
        <dbReference type="ARBA" id="ARBA00022801"/>
    </source>
</evidence>
<dbReference type="InterPro" id="IPR008979">
    <property type="entry name" value="Galactose-bd-like_sf"/>
</dbReference>
<dbReference type="PANTHER" id="PTHR36848">
    <property type="entry name" value="DNA-BINDING PROTEIN (PUTATIVE SECRETED PROTEIN)-RELATED"/>
    <property type="match status" value="1"/>
</dbReference>
<dbReference type="CDD" id="cd03143">
    <property type="entry name" value="A4_beta-galactosidase_middle_domain"/>
    <property type="match status" value="1"/>
</dbReference>
<name>A0A2U8E4I4_9BACT</name>
<dbReference type="InterPro" id="IPR053161">
    <property type="entry name" value="Ulvan_degrading_GH"/>
</dbReference>
<dbReference type="InterPro" id="IPR054593">
    <property type="entry name" value="Beta-mannosidase-like_N2"/>
</dbReference>